<accession>A0A0H5PZG3</accession>
<reference evidence="1" key="2">
    <citation type="submission" date="2015-07" db="EMBL/GenBank/DDBJ databases">
        <title>Plasmids, circular viruses and viroids from rat gut.</title>
        <authorList>
            <person name="Jorgensen T.J."/>
            <person name="Hansen M.A."/>
            <person name="Xu Z."/>
            <person name="Tabak M.A."/>
            <person name="Sorensen S.J."/>
            <person name="Hansen L.H."/>
        </authorList>
    </citation>
    <scope>NUCLEOTIDE SEQUENCE</scope>
    <source>
        <plasmid evidence="1">pRGRH0282</plasmid>
    </source>
</reference>
<evidence type="ECO:0000313" key="1">
    <source>
        <dbReference type="EMBL" id="CRY94569.1"/>
    </source>
</evidence>
<keyword evidence="1" id="KW-0614">Plasmid</keyword>
<reference evidence="1" key="1">
    <citation type="submission" date="2015-06" db="EMBL/GenBank/DDBJ databases">
        <authorList>
            <person name="Joergensen T."/>
        </authorList>
    </citation>
    <scope>NUCLEOTIDE SEQUENCE</scope>
    <source>
        <plasmid evidence="1">pRGRH0282</plasmid>
    </source>
</reference>
<organism evidence="1">
    <name type="scientific">uncultured prokaryote</name>
    <dbReference type="NCBI Taxonomy" id="198431"/>
    <lineage>
        <taxon>unclassified sequences</taxon>
        <taxon>environmental samples</taxon>
    </lineage>
</organism>
<dbReference type="AlphaFoldDB" id="A0A0H5PZG3"/>
<protein>
    <recommendedName>
        <fullName evidence="2">Transposase IS30-like HTH domain-containing protein</fullName>
    </recommendedName>
</protein>
<proteinExistence type="predicted"/>
<name>A0A0H5PZG3_9ZZZZ</name>
<sequence>MSKREPIRARREESATVLAKRFNVHPTTIRRTVSEERSEYLSWTSKRREDIRAYRAEHPEMSMRAIAAHFECSIGTVHNALHETA</sequence>
<evidence type="ECO:0008006" key="2">
    <source>
        <dbReference type="Google" id="ProtNLM"/>
    </source>
</evidence>
<geneLocation type="plasmid" evidence="1">
    <name>pRGRH0282</name>
</geneLocation>
<dbReference type="EMBL" id="LN852954">
    <property type="protein sequence ID" value="CRY94569.1"/>
    <property type="molecule type" value="Genomic_DNA"/>
</dbReference>